<protein>
    <submittedName>
        <fullName evidence="1">Uncharacterized protein</fullName>
    </submittedName>
</protein>
<gene>
    <name evidence="1" type="ORF">CPATCC_000451</name>
</gene>
<accession>A0A7S7LJX1</accession>
<proteinExistence type="predicted"/>
<dbReference type="VEuPathDB" id="CryptoDB:CPATCC_0039510"/>
<evidence type="ECO:0000313" key="1">
    <source>
        <dbReference type="EMBL" id="QOY43639.1"/>
    </source>
</evidence>
<sequence>MKFLKFLKYIPLPIFTLIIHTFSLKSDNVIKSNNLGFNQFNLNSILGNNYPDVELTIEPITTSSIKNEFSQTVNGFSKLKKNTQKYKIGNSNHRYYLVAIESINKKSRFPFYGTFITLVSCENINRMITYEQTNKQFVNIILNCIGNANVKFDHGKLTIIIEKNKYSSIEATSYKIKDFPALPKFLTNFRDDLFALNFKHEVDQSFHISVYIPQYIGYISLDSQYYYEVTFDQKYVHIPYSDKYRYIIFESTDYNYAIPIHNECHAKVNVEEGIIENTCGSLEYLYDIRNGLLFYKGVELLTRNIGGLRVIITNNMENLIILSKETLYYVEQLSKNNEKKQKEKKISQVNQQEQLNNNVTSEKKILRKGFDPFNQN</sequence>
<name>A0A7S7LJX1_CRYPV</name>
<reference evidence="1 2" key="1">
    <citation type="submission" date="2019-09" db="EMBL/GenBank/DDBJ databases">
        <title>Consistent, comparative and evidence-based genome assembly and annotation for Cryptosporidium parvum, C. hominis and C. tyzzeri.</title>
        <authorList>
            <person name="Baptista R.P."/>
            <person name="Li Y."/>
            <person name="Sateriale A."/>
            <person name="Ansell B."/>
            <person name="Jex A."/>
            <person name="Sanders M."/>
            <person name="Brooks K."/>
            <person name="Tracey A."/>
            <person name="Berriman M."/>
            <person name="Striepen B."/>
            <person name="Cotton J.A."/>
            <person name="Kissinger J.C."/>
        </authorList>
    </citation>
    <scope>NUCLEOTIDE SEQUENCE [LARGE SCALE GENOMIC DNA]</scope>
    <source>
        <strain evidence="1 2">IOWA-ATCC</strain>
    </source>
</reference>
<dbReference type="AlphaFoldDB" id="A0A7S7LJX1"/>
<dbReference type="Proteomes" id="UP000593906">
    <property type="component" value="Chromosome 1"/>
</dbReference>
<evidence type="ECO:0000313" key="2">
    <source>
        <dbReference type="Proteomes" id="UP000593906"/>
    </source>
</evidence>
<dbReference type="EMBL" id="CP044422">
    <property type="protein sequence ID" value="QOY43639.1"/>
    <property type="molecule type" value="Genomic_DNA"/>
</dbReference>
<organism evidence="1 2">
    <name type="scientific">Cryptosporidium parvum</name>
    <dbReference type="NCBI Taxonomy" id="5807"/>
    <lineage>
        <taxon>Eukaryota</taxon>
        <taxon>Sar</taxon>
        <taxon>Alveolata</taxon>
        <taxon>Apicomplexa</taxon>
        <taxon>Conoidasida</taxon>
        <taxon>Coccidia</taxon>
        <taxon>Eucoccidiorida</taxon>
        <taxon>Eimeriorina</taxon>
        <taxon>Cryptosporidiidae</taxon>
        <taxon>Cryptosporidium</taxon>
    </lineage>
</organism>